<dbReference type="Pfam" id="PF13671">
    <property type="entry name" value="AAA_33"/>
    <property type="match status" value="1"/>
</dbReference>
<dbReference type="Proteomes" id="UP000621540">
    <property type="component" value="Unassembled WGS sequence"/>
</dbReference>
<proteinExistence type="predicted"/>
<gene>
    <name evidence="1" type="ORF">H8Z76_02360</name>
</gene>
<accession>A0ABR7I7N1</accession>
<dbReference type="SUPFAM" id="SSF52540">
    <property type="entry name" value="P-loop containing nucleoside triphosphate hydrolases"/>
    <property type="match status" value="1"/>
</dbReference>
<comment type="caution">
    <text evidence="1">The sequence shown here is derived from an EMBL/GenBank/DDBJ whole genome shotgun (WGS) entry which is preliminary data.</text>
</comment>
<dbReference type="InterPro" id="IPR027417">
    <property type="entry name" value="P-loop_NTPase"/>
</dbReference>
<name>A0ABR7I7N1_9FIRM</name>
<keyword evidence="2" id="KW-1185">Reference proteome</keyword>
<dbReference type="EMBL" id="JACOQH010000001">
    <property type="protein sequence ID" value="MBC5752878.1"/>
    <property type="molecule type" value="Genomic_DNA"/>
</dbReference>
<evidence type="ECO:0000313" key="2">
    <source>
        <dbReference type="Proteomes" id="UP000621540"/>
    </source>
</evidence>
<dbReference type="RefSeq" id="WP_022514540.1">
    <property type="nucleotide sequence ID" value="NZ_JACOQH010000001.1"/>
</dbReference>
<evidence type="ECO:0000313" key="1">
    <source>
        <dbReference type="EMBL" id="MBC5752878.1"/>
    </source>
</evidence>
<sequence>MTKKLIIVTSPPACGKTYISKALAKRLNHCVYLDKDTLIVLSKQIFKVAGEPYNRSSDFFEEHIRNYEYECVVDLALEALEYDDIVLINAPFTREVRDVAYMDNLKEQLAKKGATLSVIWVQTDPKIVHERMIERNSDRDTWKLEHWDEYIASCNFNIPKELDNADSKDGLLIFKNNNEKEFEESMVEITGILKETISAS</sequence>
<reference evidence="1 2" key="1">
    <citation type="submission" date="2020-08" db="EMBL/GenBank/DDBJ databases">
        <title>Genome public.</title>
        <authorList>
            <person name="Liu C."/>
            <person name="Sun Q."/>
        </authorList>
    </citation>
    <scope>NUCLEOTIDE SEQUENCE [LARGE SCALE GENOMIC DNA]</scope>
    <source>
        <strain evidence="1 2">BX0805</strain>
    </source>
</reference>
<organism evidence="1 2">
    <name type="scientific">Roseburia yibonii</name>
    <dbReference type="NCBI Taxonomy" id="2763063"/>
    <lineage>
        <taxon>Bacteria</taxon>
        <taxon>Bacillati</taxon>
        <taxon>Bacillota</taxon>
        <taxon>Clostridia</taxon>
        <taxon>Lachnospirales</taxon>
        <taxon>Lachnospiraceae</taxon>
        <taxon>Roseburia</taxon>
    </lineage>
</organism>
<protein>
    <submittedName>
        <fullName evidence="1">AAA family ATPase</fullName>
    </submittedName>
</protein>
<dbReference type="Gene3D" id="3.40.50.300">
    <property type="entry name" value="P-loop containing nucleotide triphosphate hydrolases"/>
    <property type="match status" value="1"/>
</dbReference>